<accession>A0A5C6LWC1</accession>
<reference evidence="2 3" key="1">
    <citation type="submission" date="2019-08" db="EMBL/GenBank/DDBJ databases">
        <title>Whole genome sequencing of chitin degrading bacteria Chitinophaga pinensis YS16.</title>
        <authorList>
            <person name="Singh R.P."/>
            <person name="Manchanda G."/>
            <person name="Maurya I.K."/>
            <person name="Joshi N.K."/>
            <person name="Srivastava A.K."/>
        </authorList>
    </citation>
    <scope>NUCLEOTIDE SEQUENCE [LARGE SCALE GENOMIC DNA]</scope>
    <source>
        <strain evidence="2 3">YS-16</strain>
    </source>
</reference>
<feature type="region of interest" description="Disordered" evidence="1">
    <location>
        <begin position="72"/>
        <end position="93"/>
    </location>
</feature>
<evidence type="ECO:0000313" key="3">
    <source>
        <dbReference type="Proteomes" id="UP000318815"/>
    </source>
</evidence>
<dbReference type="OrthoDB" id="9806326at2"/>
<protein>
    <submittedName>
        <fullName evidence="2">TraB/GumN family protein</fullName>
    </submittedName>
</protein>
<comment type="caution">
    <text evidence="2">The sequence shown here is derived from an EMBL/GenBank/DDBJ whole genome shotgun (WGS) entry which is preliminary data.</text>
</comment>
<name>A0A5C6LWC1_9BACT</name>
<sequence>MRSITISSAAGANDALLVKRNIVMADRIDSLLKQEHPLIAVGAAHLGARTGLIELLRQKDIRLLMSLLPSKSHMSNDQSSISGTYNAASGNCL</sequence>
<dbReference type="InterPro" id="IPR002816">
    <property type="entry name" value="TraB/PrgY/GumN_fam"/>
</dbReference>
<evidence type="ECO:0000313" key="2">
    <source>
        <dbReference type="EMBL" id="TWW00840.1"/>
    </source>
</evidence>
<dbReference type="Proteomes" id="UP000318815">
    <property type="component" value="Unassembled WGS sequence"/>
</dbReference>
<dbReference type="Pfam" id="PF01963">
    <property type="entry name" value="TraB_PrgY_gumN"/>
    <property type="match status" value="1"/>
</dbReference>
<dbReference type="EMBL" id="VOHS01000007">
    <property type="protein sequence ID" value="TWW00840.1"/>
    <property type="molecule type" value="Genomic_DNA"/>
</dbReference>
<gene>
    <name evidence="2" type="ORF">FEF09_10125</name>
</gene>
<proteinExistence type="predicted"/>
<evidence type="ECO:0000256" key="1">
    <source>
        <dbReference type="SAM" id="MobiDB-lite"/>
    </source>
</evidence>
<organism evidence="2 3">
    <name type="scientific">Chitinophaga pinensis</name>
    <dbReference type="NCBI Taxonomy" id="79329"/>
    <lineage>
        <taxon>Bacteria</taxon>
        <taxon>Pseudomonadati</taxon>
        <taxon>Bacteroidota</taxon>
        <taxon>Chitinophagia</taxon>
        <taxon>Chitinophagales</taxon>
        <taxon>Chitinophagaceae</taxon>
        <taxon>Chitinophaga</taxon>
    </lineage>
</organism>
<keyword evidence="3" id="KW-1185">Reference proteome</keyword>
<dbReference type="AlphaFoldDB" id="A0A5C6LWC1"/>